<evidence type="ECO:0000313" key="2">
    <source>
        <dbReference type="EMBL" id="CDH45724.1"/>
    </source>
</evidence>
<dbReference type="SUPFAM" id="SSF54913">
    <property type="entry name" value="GlnB-like"/>
    <property type="match status" value="1"/>
</dbReference>
<dbReference type="AlphaFoldDB" id="A0A7U7J355"/>
<sequence>MTTHPKSNAMNSSPLLILCTCPDLSTAERIAETVVSERLAACANIVPGLTSIYRWQGQLQRDSEVLLLLKTRQAVYPLLEARIRELHPYQVPEIIALPIQAGSAAYLDWIAENTGAPV</sequence>
<dbReference type="InterPro" id="IPR004323">
    <property type="entry name" value="Ion_tolerance_CutA"/>
</dbReference>
<dbReference type="PANTHER" id="PTHR23419">
    <property type="entry name" value="DIVALENT CATION TOLERANCE CUTA-RELATED"/>
    <property type="match status" value="1"/>
</dbReference>
<dbReference type="InterPro" id="IPR011322">
    <property type="entry name" value="N-reg_PII-like_a/b"/>
</dbReference>
<dbReference type="Pfam" id="PF03091">
    <property type="entry name" value="CutA1"/>
    <property type="match status" value="1"/>
</dbReference>
<dbReference type="Proteomes" id="UP000019184">
    <property type="component" value="Unassembled WGS sequence"/>
</dbReference>
<dbReference type="Gene3D" id="3.30.70.120">
    <property type="match status" value="1"/>
</dbReference>
<keyword evidence="3" id="KW-1185">Reference proteome</keyword>
<reference evidence="2 3" key="1">
    <citation type="journal article" date="2014" name="ISME J.">
        <title>Candidatus Competibacter-lineage genomes retrieved from metagenomes reveal functional metabolic diversity.</title>
        <authorList>
            <person name="McIlroy S.J."/>
            <person name="Albertsen M."/>
            <person name="Andresen E.K."/>
            <person name="Saunders A.M."/>
            <person name="Kristiansen R."/>
            <person name="Stokholm-Bjerregaard M."/>
            <person name="Nielsen K.L."/>
            <person name="Nielsen P.H."/>
        </authorList>
    </citation>
    <scope>NUCLEOTIDE SEQUENCE [LARGE SCALE GENOMIC DNA]</scope>
    <source>
        <strain evidence="2 3">Run_B_J11</strain>
    </source>
</reference>
<dbReference type="PANTHER" id="PTHR23419:SF8">
    <property type="entry name" value="FI09726P"/>
    <property type="match status" value="1"/>
</dbReference>
<evidence type="ECO:0000313" key="3">
    <source>
        <dbReference type="Proteomes" id="UP000019184"/>
    </source>
</evidence>
<dbReference type="GO" id="GO:0010038">
    <property type="term" value="P:response to metal ion"/>
    <property type="evidence" value="ECO:0007669"/>
    <property type="project" value="InterPro"/>
</dbReference>
<protein>
    <submittedName>
        <fullName evidence="2">Copper binding protein, copper sensitivity</fullName>
    </submittedName>
</protein>
<name>A0A7U7J355_9GAMM</name>
<comment type="caution">
    <text evidence="2">The sequence shown here is derived from an EMBL/GenBank/DDBJ whole genome shotgun (WGS) entry which is preliminary data.</text>
</comment>
<gene>
    <name evidence="2" type="primary">cutA</name>
    <name evidence="2" type="ORF">BN874_2810002</name>
</gene>
<evidence type="ECO:0000256" key="1">
    <source>
        <dbReference type="ARBA" id="ARBA00010169"/>
    </source>
</evidence>
<dbReference type="GO" id="GO:0005507">
    <property type="term" value="F:copper ion binding"/>
    <property type="evidence" value="ECO:0007669"/>
    <property type="project" value="TreeGrafter"/>
</dbReference>
<dbReference type="InterPro" id="IPR015867">
    <property type="entry name" value="N-reg_PII/ATP_PRibTrfase_C"/>
</dbReference>
<organism evidence="2 3">
    <name type="scientific">Candidatus Contendobacter odensis Run_B_J11</name>
    <dbReference type="NCBI Taxonomy" id="1400861"/>
    <lineage>
        <taxon>Bacteria</taxon>
        <taxon>Pseudomonadati</taxon>
        <taxon>Pseudomonadota</taxon>
        <taxon>Gammaproteobacteria</taxon>
        <taxon>Candidatus Competibacteraceae</taxon>
        <taxon>Candidatus Contendibacter</taxon>
    </lineage>
</organism>
<accession>A0A7U7J355</accession>
<proteinExistence type="inferred from homology"/>
<dbReference type="EMBL" id="CBTK010000203">
    <property type="protein sequence ID" value="CDH45724.1"/>
    <property type="molecule type" value="Genomic_DNA"/>
</dbReference>
<comment type="similarity">
    <text evidence="1">Belongs to the CutA family.</text>
</comment>